<evidence type="ECO:0000256" key="8">
    <source>
        <dbReference type="HAMAP-Rule" id="MF_00422"/>
    </source>
</evidence>
<dbReference type="GO" id="GO:0065002">
    <property type="term" value="P:intracellular protein transmembrane transport"/>
    <property type="evidence" value="ECO:0007669"/>
    <property type="project" value="UniProtKB-UniRule"/>
</dbReference>
<dbReference type="HAMAP" id="MF_00422">
    <property type="entry name" value="SecE"/>
    <property type="match status" value="1"/>
</dbReference>
<dbReference type="Gene3D" id="1.20.5.820">
    <property type="entry name" value="Preprotein translocase SecE subunit"/>
    <property type="match status" value="1"/>
</dbReference>
<comment type="caution">
    <text evidence="9">The sequence shown here is derived from an EMBL/GenBank/DDBJ whole genome shotgun (WGS) entry which is preliminary data.</text>
</comment>
<gene>
    <name evidence="8" type="primary">secE</name>
    <name evidence="9" type="ORF">A3207_06610</name>
</gene>
<comment type="function">
    <text evidence="8">Essential subunit of the Sec protein translocation channel SecYEG. Clamps together the 2 halves of SecY. May contact the channel plug during translocation.</text>
</comment>
<keyword evidence="6 8" id="KW-0472">Membrane</keyword>
<dbReference type="SUPFAM" id="SSF103456">
    <property type="entry name" value="Preprotein translocase SecE subunit"/>
    <property type="match status" value="1"/>
</dbReference>
<sequence>MNVVDKSWEVQKNVEERAKNIGKGKYGRVLKMARKPSYEEYLGIVKITALGIALIGGVGFVIYWLMNYLPGYF</sequence>
<dbReference type="InterPro" id="IPR023391">
    <property type="entry name" value="Prot_translocase_SecE_dom_sf"/>
</dbReference>
<evidence type="ECO:0000256" key="6">
    <source>
        <dbReference type="ARBA" id="ARBA00023136"/>
    </source>
</evidence>
<organism evidence="9 10">
    <name type="scientific">Candidatus Methanomassiliicoccus intestinalis</name>
    <dbReference type="NCBI Taxonomy" id="1406512"/>
    <lineage>
        <taxon>Archaea</taxon>
        <taxon>Methanobacteriati</taxon>
        <taxon>Thermoplasmatota</taxon>
        <taxon>Thermoplasmata</taxon>
        <taxon>Methanomassiliicoccales</taxon>
        <taxon>Methanomassiliicoccaceae</taxon>
        <taxon>Methanomassiliicoccus</taxon>
    </lineage>
</organism>
<dbReference type="GO" id="GO:0012505">
    <property type="term" value="C:endomembrane system"/>
    <property type="evidence" value="ECO:0007669"/>
    <property type="project" value="UniProtKB-SubCell"/>
</dbReference>
<evidence type="ECO:0000256" key="7">
    <source>
        <dbReference type="ARBA" id="ARBA00037847"/>
    </source>
</evidence>
<reference evidence="9" key="1">
    <citation type="submission" date="2016-03" db="EMBL/GenBank/DDBJ databases">
        <authorList>
            <person name="Borrel G."/>
            <person name="Mccann A."/>
            <person name="O'Toole P.W."/>
        </authorList>
    </citation>
    <scope>NUCLEOTIDE SEQUENCE</scope>
    <source>
        <strain evidence="9">183</strain>
    </source>
</reference>
<keyword evidence="3 8" id="KW-0653">Protein transport</keyword>
<keyword evidence="4 8" id="KW-1133">Transmembrane helix</keyword>
<dbReference type="GO" id="GO:0008320">
    <property type="term" value="F:protein transmembrane transporter activity"/>
    <property type="evidence" value="ECO:0007669"/>
    <property type="project" value="UniProtKB-UniRule"/>
</dbReference>
<dbReference type="InterPro" id="IPR008158">
    <property type="entry name" value="Translocase_Sec61-g"/>
</dbReference>
<dbReference type="NCBIfam" id="TIGR00327">
    <property type="entry name" value="secE_euk_arch"/>
    <property type="match status" value="1"/>
</dbReference>
<comment type="subunit">
    <text evidence="8">Component of the Sec protein translocase complex. Heterotrimer consisting of SecY (alpha), SecG (beta) and SecE (gamma) subunits. The heterotrimers can form oligomers, although 1 heterotrimer is thought to be able to translocate proteins. Interacts with the ribosome. May interact with SecDF, and other proteins may be involved.</text>
</comment>
<comment type="similarity">
    <text evidence="8">Belongs to the SecE/SEC61-gamma family.</text>
</comment>
<evidence type="ECO:0000256" key="1">
    <source>
        <dbReference type="ARBA" id="ARBA00022448"/>
    </source>
</evidence>
<dbReference type="GO" id="GO:0009306">
    <property type="term" value="P:protein secretion"/>
    <property type="evidence" value="ECO:0007669"/>
    <property type="project" value="UniProtKB-UniRule"/>
</dbReference>
<proteinExistence type="inferred from homology"/>
<name>A0A8J8PG59_9ARCH</name>
<evidence type="ECO:0000313" key="10">
    <source>
        <dbReference type="Proteomes" id="UP000752814"/>
    </source>
</evidence>
<keyword evidence="2 8" id="KW-0812">Transmembrane</keyword>
<dbReference type="RefSeq" id="WP_400194500.1">
    <property type="nucleotide sequence ID" value="NZ_CAYAYE010000042.1"/>
</dbReference>
<evidence type="ECO:0000256" key="4">
    <source>
        <dbReference type="ARBA" id="ARBA00022989"/>
    </source>
</evidence>
<dbReference type="GO" id="GO:0005886">
    <property type="term" value="C:plasma membrane"/>
    <property type="evidence" value="ECO:0007669"/>
    <property type="project" value="UniProtKB-SubCell"/>
</dbReference>
<dbReference type="GO" id="GO:0006605">
    <property type="term" value="P:protein targeting"/>
    <property type="evidence" value="ECO:0007669"/>
    <property type="project" value="UniProtKB-UniRule"/>
</dbReference>
<dbReference type="Proteomes" id="UP000752814">
    <property type="component" value="Unassembled WGS sequence"/>
</dbReference>
<feature type="transmembrane region" description="Helical" evidence="8">
    <location>
        <begin position="41"/>
        <end position="66"/>
    </location>
</feature>
<keyword evidence="8" id="KW-1003">Cell membrane</keyword>
<dbReference type="InterPro" id="IPR001901">
    <property type="entry name" value="Translocase_SecE/Sec61-g"/>
</dbReference>
<evidence type="ECO:0000256" key="2">
    <source>
        <dbReference type="ARBA" id="ARBA00022692"/>
    </source>
</evidence>
<evidence type="ECO:0000256" key="5">
    <source>
        <dbReference type="ARBA" id="ARBA00023010"/>
    </source>
</evidence>
<dbReference type="AlphaFoldDB" id="A0A8J8PG59"/>
<evidence type="ECO:0000256" key="3">
    <source>
        <dbReference type="ARBA" id="ARBA00022927"/>
    </source>
</evidence>
<protein>
    <recommendedName>
        <fullName evidence="8">Protein translocase subunit SecE</fullName>
    </recommendedName>
    <alternativeName>
        <fullName evidence="8">Protein transport protein Sec61 gamma subunit homolog</fullName>
    </alternativeName>
</protein>
<keyword evidence="5 8" id="KW-0811">Translocation</keyword>
<accession>A0A8J8PG59</accession>
<comment type="subcellular location">
    <subcellularLocation>
        <location evidence="8">Cell membrane</location>
        <topology evidence="8">Single-pass membrane protein</topology>
    </subcellularLocation>
    <subcellularLocation>
        <location evidence="7">Endomembrane system</location>
        <topology evidence="7">Single-pass membrane protein</topology>
    </subcellularLocation>
</comment>
<dbReference type="EMBL" id="LVVT01000007">
    <property type="protein sequence ID" value="TQS83988.1"/>
    <property type="molecule type" value="Genomic_DNA"/>
</dbReference>
<keyword evidence="1 8" id="KW-0813">Transport</keyword>
<evidence type="ECO:0000313" key="9">
    <source>
        <dbReference type="EMBL" id="TQS83988.1"/>
    </source>
</evidence>